<keyword evidence="1" id="KW-0732">Signal</keyword>
<accession>A0A9N9MXY3</accession>
<keyword evidence="3" id="KW-1185">Reference proteome</keyword>
<name>A0A9N9MXY3_9CUCU</name>
<evidence type="ECO:0000256" key="1">
    <source>
        <dbReference type="SAM" id="SignalP"/>
    </source>
</evidence>
<evidence type="ECO:0000313" key="3">
    <source>
        <dbReference type="Proteomes" id="UP001152799"/>
    </source>
</evidence>
<dbReference type="Proteomes" id="UP001152799">
    <property type="component" value="Chromosome 8"/>
</dbReference>
<feature type="signal peptide" evidence="1">
    <location>
        <begin position="1"/>
        <end position="20"/>
    </location>
</feature>
<reference evidence="2" key="1">
    <citation type="submission" date="2022-01" db="EMBL/GenBank/DDBJ databases">
        <authorList>
            <person name="King R."/>
        </authorList>
    </citation>
    <scope>NUCLEOTIDE SEQUENCE</scope>
</reference>
<organism evidence="2 3">
    <name type="scientific">Ceutorhynchus assimilis</name>
    <name type="common">cabbage seed weevil</name>
    <dbReference type="NCBI Taxonomy" id="467358"/>
    <lineage>
        <taxon>Eukaryota</taxon>
        <taxon>Metazoa</taxon>
        <taxon>Ecdysozoa</taxon>
        <taxon>Arthropoda</taxon>
        <taxon>Hexapoda</taxon>
        <taxon>Insecta</taxon>
        <taxon>Pterygota</taxon>
        <taxon>Neoptera</taxon>
        <taxon>Endopterygota</taxon>
        <taxon>Coleoptera</taxon>
        <taxon>Polyphaga</taxon>
        <taxon>Cucujiformia</taxon>
        <taxon>Curculionidae</taxon>
        <taxon>Ceutorhynchinae</taxon>
        <taxon>Ceutorhynchus</taxon>
    </lineage>
</organism>
<feature type="chain" id="PRO_5040472982" evidence="1">
    <location>
        <begin position="21"/>
        <end position="100"/>
    </location>
</feature>
<evidence type="ECO:0000313" key="2">
    <source>
        <dbReference type="EMBL" id="CAG9772913.1"/>
    </source>
</evidence>
<gene>
    <name evidence="2" type="ORF">CEUTPL_LOCUS13314</name>
</gene>
<sequence length="100" mass="10610">MQKLYISLLVVLSAVTVCFGGQQSAAEASVCGHCDDCDDIDCPWGTVEGYAYPCQCCPSCVIQEGDDCPWTGPDPPSGKVECVVDTDCCNGICTEDCDKK</sequence>
<dbReference type="EMBL" id="OU892284">
    <property type="protein sequence ID" value="CAG9772913.1"/>
    <property type="molecule type" value="Genomic_DNA"/>
</dbReference>
<dbReference type="AlphaFoldDB" id="A0A9N9MXY3"/>
<protein>
    <submittedName>
        <fullName evidence="2">Uncharacterized protein</fullName>
    </submittedName>
</protein>
<proteinExistence type="predicted"/>